<dbReference type="InterPro" id="IPR006352">
    <property type="entry name" value="GlmM_bact"/>
</dbReference>
<reference evidence="16 17" key="2">
    <citation type="journal article" date="2011" name="Stand. Genomic Sci.">
        <title>Complete genome sequence of Mahella australiensis type strain (50-1 BON).</title>
        <authorList>
            <person name="Sikorski J."/>
            <person name="Teshima H."/>
            <person name="Nolan M."/>
            <person name="Lucas S."/>
            <person name="Hammon N."/>
            <person name="Deshpande S."/>
            <person name="Cheng J.F."/>
            <person name="Pitluck S."/>
            <person name="Liolios K."/>
            <person name="Pagani I."/>
            <person name="Ivanova N."/>
            <person name="Huntemann M."/>
            <person name="Mavromatis K."/>
            <person name="Ovchinikova G."/>
            <person name="Pati A."/>
            <person name="Tapia R."/>
            <person name="Han C."/>
            <person name="Goodwin L."/>
            <person name="Chen A."/>
            <person name="Palaniappan K."/>
            <person name="Land M."/>
            <person name="Hauser L."/>
            <person name="Ngatchou-Djao O.D."/>
            <person name="Rohde M."/>
            <person name="Pukall R."/>
            <person name="Spring S."/>
            <person name="Abt B."/>
            <person name="Goker M."/>
            <person name="Detter J.C."/>
            <person name="Woyke T."/>
            <person name="Bristow J."/>
            <person name="Markowitz V."/>
            <person name="Hugenholtz P."/>
            <person name="Eisen J.A."/>
            <person name="Kyrpides N.C."/>
            <person name="Klenk H.P."/>
            <person name="Lapidus A."/>
        </authorList>
    </citation>
    <scope>NUCLEOTIDE SEQUENCE [LARGE SCALE GENOMIC DNA]</scope>
    <source>
        <strain evidence="17">DSM 15567 / CIP 107919 / 50-1 BON</strain>
    </source>
</reference>
<evidence type="ECO:0000256" key="4">
    <source>
        <dbReference type="ARBA" id="ARBA00022842"/>
    </source>
</evidence>
<dbReference type="Pfam" id="PF02880">
    <property type="entry name" value="PGM_PMM_III"/>
    <property type="match status" value="1"/>
</dbReference>
<dbReference type="NCBIfam" id="NF008139">
    <property type="entry name" value="PRK10887.1"/>
    <property type="match status" value="1"/>
</dbReference>
<name>F4A0J2_MAHA5</name>
<dbReference type="KEGG" id="mas:Mahau_0668"/>
<evidence type="ECO:0000256" key="6">
    <source>
        <dbReference type="ARBA" id="ARBA00050364"/>
    </source>
</evidence>
<dbReference type="InterPro" id="IPR016055">
    <property type="entry name" value="A-D-PHexomutase_a/b/a-I/II/III"/>
</dbReference>
<gene>
    <name evidence="9" type="primary">glmM</name>
    <name evidence="16" type="ordered locus">Mahau_0668</name>
</gene>
<sequence length="448" mass="48492">MGRLFGTDGVRGVANTELTCGLAFSLGQAGAYVLAEENPRPRIVVARDTRVSGDMLEAALVAGICSVGGEALCVGVMPTPSVAYLTRLYGADAGVVISASHNPMEYNGIKFFNRDGYKLPDELEDRIESIILDQTRQIPMCAGDAVGRRVVVQNAAEDYVNFLKSTVPIDLKGYKIAVDCANGAAYRVAPLLLSQLGAEMICFFNDPDGTNINRNCGSTHPKALQDYVLENEVDLGLAFDGDADRLIAVDENGVLVDGDKIMAICGIDMHERGTLKKDTVVATIMSNIGLEIALKNAGCRVVRTAVGDRYVLEKMLQEDYSLGGEQSGHVIFLDHNTTGDGLITALQLLSVMVRKKKSLAQLSTVMKQFPQVLVNAKVSNDKKEVYLQCGAIAEEINRIEKKFNSMGRVVIRPSGTEPLVRVMIEGPDIDELEQEATRLAAIIEEYLA</sequence>
<dbReference type="PANTHER" id="PTHR42946:SF1">
    <property type="entry name" value="PHOSPHOGLUCOMUTASE (ALPHA-D-GLUCOSE-1,6-BISPHOSPHATE-DEPENDENT)"/>
    <property type="match status" value="1"/>
</dbReference>
<proteinExistence type="inferred from homology"/>
<feature type="binding site" evidence="9">
    <location>
        <position position="242"/>
    </location>
    <ligand>
        <name>Mg(2+)</name>
        <dbReference type="ChEBI" id="CHEBI:18420"/>
    </ligand>
</feature>
<dbReference type="FunFam" id="3.30.310.50:FF:000001">
    <property type="entry name" value="Phosphoglucosamine mutase"/>
    <property type="match status" value="1"/>
</dbReference>
<dbReference type="CDD" id="cd05802">
    <property type="entry name" value="GlmM"/>
    <property type="match status" value="1"/>
</dbReference>
<feature type="binding site" evidence="9">
    <location>
        <position position="244"/>
    </location>
    <ligand>
        <name>Mg(2+)</name>
        <dbReference type="ChEBI" id="CHEBI:18420"/>
    </ligand>
</feature>
<dbReference type="OrthoDB" id="9806956at2"/>
<dbReference type="GO" id="GO:0006048">
    <property type="term" value="P:UDP-N-acetylglucosamine biosynthetic process"/>
    <property type="evidence" value="ECO:0007669"/>
    <property type="project" value="TreeGrafter"/>
</dbReference>
<dbReference type="EMBL" id="CP002360">
    <property type="protein sequence ID" value="AEE95871.1"/>
    <property type="molecule type" value="Genomic_DNA"/>
</dbReference>
<evidence type="ECO:0000256" key="8">
    <source>
        <dbReference type="ARBA" id="ARBA00068193"/>
    </source>
</evidence>
<keyword evidence="3 9" id="KW-0479">Metal-binding</keyword>
<dbReference type="InterPro" id="IPR005843">
    <property type="entry name" value="A-D-PHexomutase_C"/>
</dbReference>
<dbReference type="Gene3D" id="3.30.310.50">
    <property type="entry name" value="Alpha-D-phosphohexomutase, C-terminal domain"/>
    <property type="match status" value="1"/>
</dbReference>
<dbReference type="InterPro" id="IPR036900">
    <property type="entry name" value="A-D-PHexomutase_C_sf"/>
</dbReference>
<evidence type="ECO:0000259" key="13">
    <source>
        <dbReference type="Pfam" id="PF02878"/>
    </source>
</evidence>
<dbReference type="InterPro" id="IPR005844">
    <property type="entry name" value="A-D-PHexomutase_a/b/a-I"/>
</dbReference>
<dbReference type="Gene3D" id="3.40.120.10">
    <property type="entry name" value="Alpha-D-Glucose-1,6-Bisphosphate, subunit A, domain 3"/>
    <property type="match status" value="3"/>
</dbReference>
<keyword evidence="2 9" id="KW-0597">Phosphoprotein</keyword>
<protein>
    <recommendedName>
        <fullName evidence="8 9">Phosphoglucosamine mutase</fullName>
        <ecNumber evidence="7 9">5.4.2.10</ecNumber>
    </recommendedName>
</protein>
<evidence type="ECO:0000259" key="12">
    <source>
        <dbReference type="Pfam" id="PF00408"/>
    </source>
</evidence>
<evidence type="ECO:0000256" key="1">
    <source>
        <dbReference type="ARBA" id="ARBA00010231"/>
    </source>
</evidence>
<comment type="PTM">
    <text evidence="9">Activated by phosphorylation.</text>
</comment>
<evidence type="ECO:0000256" key="3">
    <source>
        <dbReference type="ARBA" id="ARBA00022723"/>
    </source>
</evidence>
<keyword evidence="17" id="KW-1185">Reference proteome</keyword>
<comment type="similarity">
    <text evidence="1 9 10">Belongs to the phosphohexose mutase family.</text>
</comment>
<feature type="domain" description="Alpha-D-phosphohexomutase alpha/beta/alpha" evidence="13">
    <location>
        <begin position="3"/>
        <end position="134"/>
    </location>
</feature>
<keyword evidence="4 9" id="KW-0460">Magnesium</keyword>
<feature type="modified residue" description="Phosphoserine" evidence="9">
    <location>
        <position position="100"/>
    </location>
</feature>
<dbReference type="GO" id="GO:0005975">
    <property type="term" value="P:carbohydrate metabolic process"/>
    <property type="evidence" value="ECO:0007669"/>
    <property type="project" value="InterPro"/>
</dbReference>
<dbReference type="InterPro" id="IPR050060">
    <property type="entry name" value="Phosphoglucosamine_mutase"/>
</dbReference>
<feature type="binding site" evidence="9">
    <location>
        <position position="240"/>
    </location>
    <ligand>
        <name>Mg(2+)</name>
        <dbReference type="ChEBI" id="CHEBI:18420"/>
    </ligand>
</feature>
<dbReference type="GO" id="GO:0008966">
    <property type="term" value="F:phosphoglucosamine mutase activity"/>
    <property type="evidence" value="ECO:0007669"/>
    <property type="project" value="UniProtKB-UniRule"/>
</dbReference>
<dbReference type="GO" id="GO:0009252">
    <property type="term" value="P:peptidoglycan biosynthetic process"/>
    <property type="evidence" value="ECO:0007669"/>
    <property type="project" value="TreeGrafter"/>
</dbReference>
<dbReference type="Pfam" id="PF02878">
    <property type="entry name" value="PGM_PMM_I"/>
    <property type="match status" value="1"/>
</dbReference>
<comment type="cofactor">
    <cofactor evidence="9">
        <name>Mg(2+)</name>
        <dbReference type="ChEBI" id="CHEBI:18420"/>
    </cofactor>
    <text evidence="9">Binds 1 Mg(2+) ion per subunit.</text>
</comment>
<evidence type="ECO:0000256" key="9">
    <source>
        <dbReference type="HAMAP-Rule" id="MF_01554"/>
    </source>
</evidence>
<dbReference type="HOGENOM" id="CLU_016950_7_0_9"/>
<dbReference type="HAMAP" id="MF_01554_B">
    <property type="entry name" value="GlmM_B"/>
    <property type="match status" value="1"/>
</dbReference>
<dbReference type="AlphaFoldDB" id="F4A0J2"/>
<keyword evidence="5 9" id="KW-0413">Isomerase</keyword>
<dbReference type="SUPFAM" id="SSF55957">
    <property type="entry name" value="Phosphoglucomutase, C-terminal domain"/>
    <property type="match status" value="1"/>
</dbReference>
<dbReference type="RefSeq" id="WP_013780304.1">
    <property type="nucleotide sequence ID" value="NC_015520.1"/>
</dbReference>
<evidence type="ECO:0000256" key="5">
    <source>
        <dbReference type="ARBA" id="ARBA00023235"/>
    </source>
</evidence>
<feature type="domain" description="Alpha-D-phosphohexomutase C-terminal" evidence="12">
    <location>
        <begin position="373"/>
        <end position="441"/>
    </location>
</feature>
<dbReference type="GO" id="GO:0004615">
    <property type="term" value="F:phosphomannomutase activity"/>
    <property type="evidence" value="ECO:0007669"/>
    <property type="project" value="TreeGrafter"/>
</dbReference>
<dbReference type="InterPro" id="IPR005846">
    <property type="entry name" value="A-D-PHexomutase_a/b/a-III"/>
</dbReference>
<dbReference type="PANTHER" id="PTHR42946">
    <property type="entry name" value="PHOSPHOHEXOSE MUTASE"/>
    <property type="match status" value="1"/>
</dbReference>
<dbReference type="InterPro" id="IPR005841">
    <property type="entry name" value="Alpha-D-phosphohexomutase_SF"/>
</dbReference>
<dbReference type="PRINTS" id="PR00509">
    <property type="entry name" value="PGMPMM"/>
</dbReference>
<accession>F4A0J2</accession>
<dbReference type="Pfam" id="PF00408">
    <property type="entry name" value="PGM_PMM_IV"/>
    <property type="match status" value="1"/>
</dbReference>
<dbReference type="Pfam" id="PF02879">
    <property type="entry name" value="PGM_PMM_II"/>
    <property type="match status" value="1"/>
</dbReference>
<dbReference type="STRING" id="697281.Mahau_0668"/>
<dbReference type="SUPFAM" id="SSF53738">
    <property type="entry name" value="Phosphoglucomutase, first 3 domains"/>
    <property type="match status" value="3"/>
</dbReference>
<comment type="function">
    <text evidence="9 11">Catalyzes the conversion of glucosamine-6-phosphate to glucosamine-1-phosphate.</text>
</comment>
<evidence type="ECO:0000256" key="10">
    <source>
        <dbReference type="RuleBase" id="RU004326"/>
    </source>
</evidence>
<reference evidence="17" key="1">
    <citation type="submission" date="2010-11" db="EMBL/GenBank/DDBJ databases">
        <title>The complete genome of Mahella australiensis DSM 15567.</title>
        <authorList>
            <consortium name="US DOE Joint Genome Institute (JGI-PGF)"/>
            <person name="Lucas S."/>
            <person name="Copeland A."/>
            <person name="Lapidus A."/>
            <person name="Bruce D."/>
            <person name="Goodwin L."/>
            <person name="Pitluck S."/>
            <person name="Kyrpides N."/>
            <person name="Mavromatis K."/>
            <person name="Pagani I."/>
            <person name="Ivanova N."/>
            <person name="Teshima H."/>
            <person name="Brettin T."/>
            <person name="Detter J.C."/>
            <person name="Han C."/>
            <person name="Tapia R."/>
            <person name="Land M."/>
            <person name="Hauser L."/>
            <person name="Markowitz V."/>
            <person name="Cheng J.-F."/>
            <person name="Hugenholtz P."/>
            <person name="Woyke T."/>
            <person name="Wu D."/>
            <person name="Spring S."/>
            <person name="Pukall R."/>
            <person name="Steenblock K."/>
            <person name="Schneider S."/>
            <person name="Klenk H.-P."/>
            <person name="Eisen J.A."/>
        </authorList>
    </citation>
    <scope>NUCLEOTIDE SEQUENCE [LARGE SCALE GENOMIC DNA]</scope>
    <source>
        <strain evidence="17">DSM 15567 / CIP 107919 / 50-1 BON</strain>
    </source>
</reference>
<feature type="binding site" description="via phosphate group" evidence="9">
    <location>
        <position position="100"/>
    </location>
    <ligand>
        <name>Mg(2+)</name>
        <dbReference type="ChEBI" id="CHEBI:18420"/>
    </ligand>
</feature>
<evidence type="ECO:0000256" key="11">
    <source>
        <dbReference type="RuleBase" id="RU004327"/>
    </source>
</evidence>
<evidence type="ECO:0000259" key="14">
    <source>
        <dbReference type="Pfam" id="PF02879"/>
    </source>
</evidence>
<dbReference type="EC" id="5.4.2.10" evidence="7 9"/>
<feature type="active site" description="Phosphoserine intermediate" evidence="9">
    <location>
        <position position="100"/>
    </location>
</feature>
<dbReference type="InterPro" id="IPR005845">
    <property type="entry name" value="A-D-PHexomutase_a/b/a-II"/>
</dbReference>
<dbReference type="FunFam" id="3.40.120.10:FF:000001">
    <property type="entry name" value="Phosphoglucosamine mutase"/>
    <property type="match status" value="1"/>
</dbReference>
<evidence type="ECO:0000259" key="15">
    <source>
        <dbReference type="Pfam" id="PF02880"/>
    </source>
</evidence>
<dbReference type="GO" id="GO:0000287">
    <property type="term" value="F:magnesium ion binding"/>
    <property type="evidence" value="ECO:0007669"/>
    <property type="project" value="UniProtKB-UniRule"/>
</dbReference>
<evidence type="ECO:0000256" key="2">
    <source>
        <dbReference type="ARBA" id="ARBA00022553"/>
    </source>
</evidence>
<dbReference type="PROSITE" id="PS00710">
    <property type="entry name" value="PGM_PMM"/>
    <property type="match status" value="1"/>
</dbReference>
<dbReference type="eggNOG" id="COG1109">
    <property type="taxonomic scope" value="Bacteria"/>
</dbReference>
<evidence type="ECO:0000256" key="7">
    <source>
        <dbReference type="ARBA" id="ARBA00066330"/>
    </source>
</evidence>
<feature type="domain" description="Alpha-D-phosphohexomutase alpha/beta/alpha" evidence="15">
    <location>
        <begin position="257"/>
        <end position="368"/>
    </location>
</feature>
<dbReference type="FunFam" id="3.40.120.10:FF:000002">
    <property type="entry name" value="Phosphoglucosamine mutase"/>
    <property type="match status" value="1"/>
</dbReference>
<organism evidence="16 17">
    <name type="scientific">Mahella australiensis (strain DSM 15567 / CIP 107919 / 50-1 BON)</name>
    <dbReference type="NCBI Taxonomy" id="697281"/>
    <lineage>
        <taxon>Bacteria</taxon>
        <taxon>Bacillati</taxon>
        <taxon>Bacillota</taxon>
        <taxon>Clostridia</taxon>
        <taxon>Thermoanaerobacterales</taxon>
        <taxon>Thermoanaerobacterales Family IV. Incertae Sedis</taxon>
        <taxon>Mahella</taxon>
    </lineage>
</organism>
<evidence type="ECO:0000313" key="17">
    <source>
        <dbReference type="Proteomes" id="UP000008457"/>
    </source>
</evidence>
<feature type="domain" description="Alpha-D-phosphohexomutase alpha/beta/alpha" evidence="14">
    <location>
        <begin position="157"/>
        <end position="253"/>
    </location>
</feature>
<evidence type="ECO:0000313" key="16">
    <source>
        <dbReference type="EMBL" id="AEE95871.1"/>
    </source>
</evidence>
<dbReference type="Proteomes" id="UP000008457">
    <property type="component" value="Chromosome"/>
</dbReference>
<dbReference type="InterPro" id="IPR016066">
    <property type="entry name" value="A-D-PHexomutase_CS"/>
</dbReference>
<dbReference type="NCBIfam" id="TIGR01455">
    <property type="entry name" value="glmM"/>
    <property type="match status" value="1"/>
</dbReference>
<comment type="catalytic activity">
    <reaction evidence="6 9 11">
        <text>alpha-D-glucosamine 1-phosphate = D-glucosamine 6-phosphate</text>
        <dbReference type="Rhea" id="RHEA:23424"/>
        <dbReference type="ChEBI" id="CHEBI:58516"/>
        <dbReference type="ChEBI" id="CHEBI:58725"/>
        <dbReference type="EC" id="5.4.2.10"/>
    </reaction>
</comment>
<dbReference type="GO" id="GO:0005829">
    <property type="term" value="C:cytosol"/>
    <property type="evidence" value="ECO:0007669"/>
    <property type="project" value="TreeGrafter"/>
</dbReference>